<evidence type="ECO:0000313" key="5">
    <source>
        <dbReference type="EMBL" id="RCK46600.1"/>
    </source>
</evidence>
<reference evidence="5 6" key="1">
    <citation type="submission" date="2014-07" db="EMBL/GenBank/DDBJ databases">
        <title>Draft genome sequence of Thalassospira profundimaris PR54-5.</title>
        <authorList>
            <person name="Lai Q."/>
            <person name="Shao Z."/>
        </authorList>
    </citation>
    <scope>NUCLEOTIDE SEQUENCE [LARGE SCALE GENOMIC DNA]</scope>
    <source>
        <strain evidence="5 6">PR54-5</strain>
    </source>
</reference>
<proteinExistence type="inferred from homology"/>
<dbReference type="InterPro" id="IPR046469">
    <property type="entry name" value="SAM_HAT_N"/>
</dbReference>
<dbReference type="OrthoDB" id="9792195at2"/>
<dbReference type="AlphaFoldDB" id="A0A367X0R5"/>
<sequence length="241" mass="26113">MIFVFSDFGVIGPYSGTMRSVVMRNAPDIAICDLMLDAPDRNPRASSYLLAALGREFKPGDVVLAVVDPGVGSTRKGLVVTADGVTYVGPDNGLFEMIIRRAEDVTVRCIDWEPETLSASFHGRDIFGPVAAMVATGQDFASHVLPSDQRYDDAQDWPDALAEVIYIDTYGNLMTGLPAQNSEIKLRIGDRMVTAARTFSDVPLGEPFHYCNSIGLCEIAVNCGRADQVFEAQIGMPVSVQ</sequence>
<organism evidence="5 6">
    <name type="scientific">Thalassospira profundimaris</name>
    <dbReference type="NCBI Taxonomy" id="502049"/>
    <lineage>
        <taxon>Bacteria</taxon>
        <taxon>Pseudomonadati</taxon>
        <taxon>Pseudomonadota</taxon>
        <taxon>Alphaproteobacteria</taxon>
        <taxon>Rhodospirillales</taxon>
        <taxon>Thalassospiraceae</taxon>
        <taxon>Thalassospira</taxon>
    </lineage>
</organism>
<dbReference type="InterPro" id="IPR023228">
    <property type="entry name" value="SAM_OH_AdoTrfase_N_sf"/>
</dbReference>
<evidence type="ECO:0000313" key="6">
    <source>
        <dbReference type="Proteomes" id="UP000252255"/>
    </source>
</evidence>
<evidence type="ECO:0008006" key="7">
    <source>
        <dbReference type="Google" id="ProtNLM"/>
    </source>
</evidence>
<dbReference type="Gene3D" id="3.40.50.10790">
    <property type="entry name" value="S-adenosyl-l-methionine hydroxide adenosyltransferase, N-terminal"/>
    <property type="match status" value="1"/>
</dbReference>
<dbReference type="Pfam" id="PF20257">
    <property type="entry name" value="SAM_HAT_C"/>
    <property type="match status" value="1"/>
</dbReference>
<comment type="caution">
    <text evidence="5">The sequence shown here is derived from an EMBL/GenBank/DDBJ whole genome shotgun (WGS) entry which is preliminary data.</text>
</comment>
<evidence type="ECO:0000256" key="2">
    <source>
        <dbReference type="ARBA" id="ARBA00024035"/>
    </source>
</evidence>
<gene>
    <name evidence="5" type="ORF">TH30_08355</name>
</gene>
<comment type="similarity">
    <text evidence="2">Belongs to the SAM hydrolase / SAM-dependent halogenase family.</text>
</comment>
<dbReference type="PIRSF" id="PIRSF006779">
    <property type="entry name" value="UCP006779"/>
    <property type="match status" value="1"/>
</dbReference>
<dbReference type="SUPFAM" id="SSF101852">
    <property type="entry name" value="Bacterial fluorinating enzyme, C-terminal domain"/>
    <property type="match status" value="1"/>
</dbReference>
<keyword evidence="1" id="KW-0949">S-adenosyl-L-methionine</keyword>
<evidence type="ECO:0000259" key="4">
    <source>
        <dbReference type="Pfam" id="PF20257"/>
    </source>
</evidence>
<dbReference type="InterPro" id="IPR046470">
    <property type="entry name" value="SAM_HAT_C"/>
</dbReference>
<dbReference type="Gene3D" id="2.40.30.90">
    <property type="entry name" value="Bacterial fluorinating enzyme like"/>
    <property type="match status" value="1"/>
</dbReference>
<accession>A0A367X0R5</accession>
<dbReference type="PANTHER" id="PTHR35092">
    <property type="entry name" value="CHLORINASE MJ1651"/>
    <property type="match status" value="1"/>
</dbReference>
<protein>
    <recommendedName>
        <fullName evidence="7">SAM-dependent chlorinase/fluorinase</fullName>
    </recommendedName>
</protein>
<dbReference type="RefSeq" id="WP_114097584.1">
    <property type="nucleotide sequence ID" value="NZ_JPWI01000004.1"/>
</dbReference>
<evidence type="ECO:0000259" key="3">
    <source>
        <dbReference type="Pfam" id="PF01887"/>
    </source>
</evidence>
<dbReference type="EMBL" id="JPWI01000004">
    <property type="protein sequence ID" value="RCK46600.1"/>
    <property type="molecule type" value="Genomic_DNA"/>
</dbReference>
<evidence type="ECO:0000256" key="1">
    <source>
        <dbReference type="ARBA" id="ARBA00022691"/>
    </source>
</evidence>
<feature type="domain" description="S-adenosyl-l-methionine hydroxide adenosyltransferase C-terminal" evidence="4">
    <location>
        <begin position="162"/>
        <end position="238"/>
    </location>
</feature>
<name>A0A367X0R5_9PROT</name>
<dbReference type="SUPFAM" id="SSF102522">
    <property type="entry name" value="Bacterial fluorinating enzyme, N-terminal domain"/>
    <property type="match status" value="1"/>
</dbReference>
<dbReference type="Pfam" id="PF01887">
    <property type="entry name" value="SAM_HAT_N"/>
    <property type="match status" value="1"/>
</dbReference>
<dbReference type="Proteomes" id="UP000252255">
    <property type="component" value="Unassembled WGS sequence"/>
</dbReference>
<feature type="domain" description="S-adenosyl-l-methionine hydroxide adenosyltransferase N-terminal" evidence="3">
    <location>
        <begin position="2"/>
        <end position="141"/>
    </location>
</feature>
<dbReference type="PANTHER" id="PTHR35092:SF1">
    <property type="entry name" value="CHLORINASE MJ1651"/>
    <property type="match status" value="1"/>
</dbReference>
<dbReference type="InterPro" id="IPR002747">
    <property type="entry name" value="SAM_OH_AdoTrfase"/>
</dbReference>
<dbReference type="InterPro" id="IPR023227">
    <property type="entry name" value="SAM_OH_AdoTrfase_C_sf"/>
</dbReference>